<accession>A0ACD3APQ1</accession>
<evidence type="ECO:0000313" key="2">
    <source>
        <dbReference type="Proteomes" id="UP000308600"/>
    </source>
</evidence>
<sequence>MSTLKHEAFVFDPRPHYPLLITAKRYWKEDSRYLEDDDALTLVFAHGTGFHKEQWEPAIDDLYSLLGDSGSERVRIREVWSIDAPNHGDAAVLNEKTLLFGYEPVFGWEEYARSIHAFLAGLGIGVNTDFTKRKLVGIGHSMGAVSVLLSQNYFPLVKFTSVILCELMTMQQKYIAKPQVILVKGSSNRRDIWPSTEEAYKSFKSRGAWKIWDDRVLRTFVEYGTRPLPTAYYPDKTEGVTLKCSRAQETASYRDPLGFSRVYNNLREYAKRTPVHMIYGAINDYLPEESQEDVVNAIGGKHCLASFSRVEGAGHLIVQMNPRGLAKHIYNALVITQNSPLRGKL</sequence>
<protein>
    <submittedName>
        <fullName evidence="1">Alpha/beta-hydrolase</fullName>
    </submittedName>
</protein>
<proteinExistence type="predicted"/>
<dbReference type="Proteomes" id="UP000308600">
    <property type="component" value="Unassembled WGS sequence"/>
</dbReference>
<dbReference type="EMBL" id="ML208371">
    <property type="protein sequence ID" value="TFK67617.1"/>
    <property type="molecule type" value="Genomic_DNA"/>
</dbReference>
<evidence type="ECO:0000313" key="1">
    <source>
        <dbReference type="EMBL" id="TFK67617.1"/>
    </source>
</evidence>
<organism evidence="1 2">
    <name type="scientific">Pluteus cervinus</name>
    <dbReference type="NCBI Taxonomy" id="181527"/>
    <lineage>
        <taxon>Eukaryota</taxon>
        <taxon>Fungi</taxon>
        <taxon>Dikarya</taxon>
        <taxon>Basidiomycota</taxon>
        <taxon>Agaricomycotina</taxon>
        <taxon>Agaricomycetes</taxon>
        <taxon>Agaricomycetidae</taxon>
        <taxon>Agaricales</taxon>
        <taxon>Pluteineae</taxon>
        <taxon>Pluteaceae</taxon>
        <taxon>Pluteus</taxon>
    </lineage>
</organism>
<name>A0ACD3APQ1_9AGAR</name>
<gene>
    <name evidence="1" type="ORF">BDN72DRAFT_770467</name>
</gene>
<reference evidence="1 2" key="1">
    <citation type="journal article" date="2019" name="Nat. Ecol. Evol.">
        <title>Megaphylogeny resolves global patterns of mushroom evolution.</title>
        <authorList>
            <person name="Varga T."/>
            <person name="Krizsan K."/>
            <person name="Foldi C."/>
            <person name="Dima B."/>
            <person name="Sanchez-Garcia M."/>
            <person name="Sanchez-Ramirez S."/>
            <person name="Szollosi G.J."/>
            <person name="Szarkandi J.G."/>
            <person name="Papp V."/>
            <person name="Albert L."/>
            <person name="Andreopoulos W."/>
            <person name="Angelini C."/>
            <person name="Antonin V."/>
            <person name="Barry K.W."/>
            <person name="Bougher N.L."/>
            <person name="Buchanan P."/>
            <person name="Buyck B."/>
            <person name="Bense V."/>
            <person name="Catcheside P."/>
            <person name="Chovatia M."/>
            <person name="Cooper J."/>
            <person name="Damon W."/>
            <person name="Desjardin D."/>
            <person name="Finy P."/>
            <person name="Geml J."/>
            <person name="Haridas S."/>
            <person name="Hughes K."/>
            <person name="Justo A."/>
            <person name="Karasinski D."/>
            <person name="Kautmanova I."/>
            <person name="Kiss B."/>
            <person name="Kocsube S."/>
            <person name="Kotiranta H."/>
            <person name="LaButti K.M."/>
            <person name="Lechner B.E."/>
            <person name="Liimatainen K."/>
            <person name="Lipzen A."/>
            <person name="Lukacs Z."/>
            <person name="Mihaltcheva S."/>
            <person name="Morgado L.N."/>
            <person name="Niskanen T."/>
            <person name="Noordeloos M.E."/>
            <person name="Ohm R.A."/>
            <person name="Ortiz-Santana B."/>
            <person name="Ovrebo C."/>
            <person name="Racz N."/>
            <person name="Riley R."/>
            <person name="Savchenko A."/>
            <person name="Shiryaev A."/>
            <person name="Soop K."/>
            <person name="Spirin V."/>
            <person name="Szebenyi C."/>
            <person name="Tomsovsky M."/>
            <person name="Tulloss R.E."/>
            <person name="Uehling J."/>
            <person name="Grigoriev I.V."/>
            <person name="Vagvolgyi C."/>
            <person name="Papp T."/>
            <person name="Martin F.M."/>
            <person name="Miettinen O."/>
            <person name="Hibbett D.S."/>
            <person name="Nagy L.G."/>
        </authorList>
    </citation>
    <scope>NUCLEOTIDE SEQUENCE [LARGE SCALE GENOMIC DNA]</scope>
    <source>
        <strain evidence="1 2">NL-1719</strain>
    </source>
</reference>
<keyword evidence="2" id="KW-1185">Reference proteome</keyword>